<dbReference type="PANTHER" id="PTHR11439">
    <property type="entry name" value="GAG-POL-RELATED RETROTRANSPOSON"/>
    <property type="match status" value="1"/>
</dbReference>
<feature type="region of interest" description="Disordered" evidence="2">
    <location>
        <begin position="956"/>
        <end position="1012"/>
    </location>
</feature>
<reference evidence="3" key="1">
    <citation type="journal article" date="2022" name="Int. J. Mol. Sci.">
        <title>Draft Genome of Tanacetum Coccineum: Genomic Comparison of Closely Related Tanacetum-Family Plants.</title>
        <authorList>
            <person name="Yamashiro T."/>
            <person name="Shiraishi A."/>
            <person name="Nakayama K."/>
            <person name="Satake H."/>
        </authorList>
    </citation>
    <scope>NUCLEOTIDE SEQUENCE</scope>
</reference>
<gene>
    <name evidence="3" type="ORF">Tco_0800797</name>
</gene>
<dbReference type="SUPFAM" id="SSF53098">
    <property type="entry name" value="Ribonuclease H-like"/>
    <property type="match status" value="1"/>
</dbReference>
<keyword evidence="4" id="KW-1185">Reference proteome</keyword>
<comment type="caution">
    <text evidence="3">The sequence shown here is derived from an EMBL/GenBank/DDBJ whole genome shotgun (WGS) entry which is preliminary data.</text>
</comment>
<feature type="region of interest" description="Disordered" evidence="2">
    <location>
        <begin position="162"/>
        <end position="195"/>
    </location>
</feature>
<accession>A0ABQ4ZU59</accession>
<proteinExistence type="predicted"/>
<evidence type="ECO:0000313" key="3">
    <source>
        <dbReference type="EMBL" id="GJS93829.1"/>
    </source>
</evidence>
<feature type="compositionally biased region" description="Low complexity" evidence="2">
    <location>
        <begin position="1221"/>
        <end position="1231"/>
    </location>
</feature>
<dbReference type="InterPro" id="IPR036397">
    <property type="entry name" value="RNaseH_sf"/>
</dbReference>
<reference evidence="3" key="2">
    <citation type="submission" date="2022-01" db="EMBL/GenBank/DDBJ databases">
        <authorList>
            <person name="Yamashiro T."/>
            <person name="Shiraishi A."/>
            <person name="Satake H."/>
            <person name="Nakayama K."/>
        </authorList>
    </citation>
    <scope>NUCLEOTIDE SEQUENCE</scope>
</reference>
<feature type="compositionally biased region" description="Polar residues" evidence="2">
    <location>
        <begin position="1254"/>
        <end position="1267"/>
    </location>
</feature>
<dbReference type="InterPro" id="IPR012337">
    <property type="entry name" value="RNaseH-like_sf"/>
</dbReference>
<protein>
    <submittedName>
        <fullName evidence="3">Ribonuclease H-like domain-containing protein</fullName>
    </submittedName>
</protein>
<dbReference type="PANTHER" id="PTHR11439:SF495">
    <property type="entry name" value="REVERSE TRANSCRIPTASE, RNA-DEPENDENT DNA POLYMERASE-RELATED"/>
    <property type="match status" value="1"/>
</dbReference>
<dbReference type="Proteomes" id="UP001151760">
    <property type="component" value="Unassembled WGS sequence"/>
</dbReference>
<sequence>MFCQTHPQQNGVAERKNRTLIEAARTMLADSKIPTKLLTEVVRTSLLCTQDTNNHAGLHKILRFRNDDNWIVVPSFLLTIFSPEVNPATTLVDSTSDYAEELARLQRQAYEVNSAATNTWNSADTVPAVSVIPATSIPAGSINPAAGGSLCLHNHLPSMVEPVHADDTPLPPGLSSGSSENSTRFPSPSDLANHISSSSEMEGIHHHPTTGIFSESSYDADFGDNWGNFFTQFSPVIMKKSNLERVCSYLAMYKDQQITIHTDYLHCLFACFLSQLEPSSVAQALNDPDWVEAMQEEMQQFVHQEPRQVCPGQKALPTFYMVNGASANLHHFEAPTLNPRTPDESLSACSRHHVKPLTSHLNAVKRIFKYLKGRPKLGLWYPRDSPFVLEAYSDSDYAGSHGDRKSTTGGCQFLGRRLISWQCKKQTIVATSSTEAEYVAAANCCGQCYSWCCMSFYWWLYWFLLTEQFLLVVLLVSAGRVVPAGFVNCLTGFTLLQGLKLILTLNPVQAIIDLMAALKYRDEHNKVGFLEKSKGSTDYDQVIDFLLDSHIRYAIVSDPLIYDSLIKQFWSTASLLSSESGPPAIVAKIDGTPYTITESLVRSSLLLNDEGGIVDMSIAEIYTGMRNLGYPTEGKLTIHKNRFSPQWRFLIHTLLHCLSTKSGSWDQFGSPLAIALICLCEGRKYNWSSYIFNGMVNNIQNSNKFLMYPRFLQMILNIETRNTKPYRAFRLTSKMFANMRLNFHGDPMPLVATMLAPAQPAIAGESSGGAEPSVPPNVPETVTETVHSHEQVSTTPRPAPTNTNAQVNEQGPFSDPNFESTSTQAHDSIPDPEPSTNVEDESLEGTFFASSPRSHAVPPKGTTSRGAADPLNLTALCTLVCEQGKKIENLESELQAHKLLFKEVMGKLVKRVKFLESKLKARGRKVFVSESDTEEAEEQDVDPLIKLAKAAATAADTSSIPADDNQSADIPPGSSTPTTAFGSATNVPTGPSVEFAAAPFNKGKSPMIEEDPPIKQRSFRQLEEDRLGAEAAKKLYEEEQAELAREQAERQRKRQEDVFNSAKYYTDDDWIHIMGQVHANQGLTADLLGPDVTEENFAERMVKVIAERRRQFEKQRFIEKRNKPMTYAQQKDFMRTYVKNQSSVIYSTGWTLKHVKRSIKRPGADLDQPTSKKSKSNEAQHTSVPPASNPSTAGVPSNPSPFVDTPPHSPKVTPVSPPKPSAAAPSNVSSHFDIPPETSVNPMVTPTPPCATPVSRSSGPRTRSQSFDADIKTYSTRRKSLAPRKMPSSEVDLNAPDTSFITVLSDDDSDDSADNTDPLFWHIFAAWEVIPTGLGDVNALYFTDKTSKYFTHLREILHLIDRQDLSKLFGMVVKHYEVHPLAGNGLILWGDLHVLFESTSGGSSVDVWNDQQEWVVHSWKLFPSSGVHVLETFSGKILYMFADTPYPLSVSLMRKMLKHKLEVEVDGVGNDVTYAVQLIQFIKKQLASCVDSEFIVAAEVLKFKFFCCCFNPQAYTYVVPTGRVIATDSVIVATSGYVVPAAYDISPGRLNHPVLHLLLDKVMSDVNMLGSEVLDVVTA</sequence>
<dbReference type="Gene3D" id="3.30.420.10">
    <property type="entry name" value="Ribonuclease H-like superfamily/Ribonuclease H"/>
    <property type="match status" value="1"/>
</dbReference>
<dbReference type="EMBL" id="BQNB010011686">
    <property type="protein sequence ID" value="GJS93829.1"/>
    <property type="molecule type" value="Genomic_DNA"/>
</dbReference>
<feature type="compositionally biased region" description="Polar residues" evidence="2">
    <location>
        <begin position="1177"/>
        <end position="1197"/>
    </location>
</feature>
<keyword evidence="1" id="KW-0175">Coiled coil</keyword>
<name>A0ABQ4ZU59_9ASTR</name>
<organism evidence="3 4">
    <name type="scientific">Tanacetum coccineum</name>
    <dbReference type="NCBI Taxonomy" id="301880"/>
    <lineage>
        <taxon>Eukaryota</taxon>
        <taxon>Viridiplantae</taxon>
        <taxon>Streptophyta</taxon>
        <taxon>Embryophyta</taxon>
        <taxon>Tracheophyta</taxon>
        <taxon>Spermatophyta</taxon>
        <taxon>Magnoliopsida</taxon>
        <taxon>eudicotyledons</taxon>
        <taxon>Gunneridae</taxon>
        <taxon>Pentapetalae</taxon>
        <taxon>asterids</taxon>
        <taxon>campanulids</taxon>
        <taxon>Asterales</taxon>
        <taxon>Asteraceae</taxon>
        <taxon>Asteroideae</taxon>
        <taxon>Anthemideae</taxon>
        <taxon>Anthemidinae</taxon>
        <taxon>Tanacetum</taxon>
    </lineage>
</organism>
<evidence type="ECO:0000256" key="2">
    <source>
        <dbReference type="SAM" id="MobiDB-lite"/>
    </source>
</evidence>
<feature type="compositionally biased region" description="Low complexity" evidence="2">
    <location>
        <begin position="794"/>
        <end position="805"/>
    </location>
</feature>
<evidence type="ECO:0000256" key="1">
    <source>
        <dbReference type="SAM" id="Coils"/>
    </source>
</evidence>
<feature type="coiled-coil region" evidence="1">
    <location>
        <begin position="1019"/>
        <end position="1058"/>
    </location>
</feature>
<evidence type="ECO:0000313" key="4">
    <source>
        <dbReference type="Proteomes" id="UP001151760"/>
    </source>
</evidence>
<feature type="region of interest" description="Disordered" evidence="2">
    <location>
        <begin position="762"/>
        <end position="839"/>
    </location>
</feature>
<dbReference type="CDD" id="cd09272">
    <property type="entry name" value="RNase_HI_RT_Ty1"/>
    <property type="match status" value="1"/>
</dbReference>
<feature type="compositionally biased region" description="Polar residues" evidence="2">
    <location>
        <begin position="964"/>
        <end position="989"/>
    </location>
</feature>
<feature type="compositionally biased region" description="Polar residues" evidence="2">
    <location>
        <begin position="806"/>
        <end position="826"/>
    </location>
</feature>
<feature type="region of interest" description="Disordered" evidence="2">
    <location>
        <begin position="1160"/>
        <end position="1269"/>
    </location>
</feature>